<dbReference type="SUPFAM" id="SSF54919">
    <property type="entry name" value="Nucleoside diphosphate kinase, NDK"/>
    <property type="match status" value="1"/>
</dbReference>
<keyword evidence="1" id="KW-0418">Kinase</keyword>
<dbReference type="GeneID" id="95512035"/>
<evidence type="ECO:0000313" key="1">
    <source>
        <dbReference type="EMBL" id="SEC77901.1"/>
    </source>
</evidence>
<dbReference type="AlphaFoldDB" id="A0A1H4VBN7"/>
<evidence type="ECO:0000313" key="2">
    <source>
        <dbReference type="Proteomes" id="UP000182375"/>
    </source>
</evidence>
<keyword evidence="1" id="KW-0808">Transferase</keyword>
<dbReference type="GO" id="GO:0016301">
    <property type="term" value="F:kinase activity"/>
    <property type="evidence" value="ECO:0007669"/>
    <property type="project" value="UniProtKB-KW"/>
</dbReference>
<name>A0A1H4VBN7_9ACTN</name>
<protein>
    <submittedName>
        <fullName evidence="1">Nucleoside diphosphate kinase</fullName>
    </submittedName>
</protein>
<reference evidence="1 2" key="1">
    <citation type="submission" date="2016-10" db="EMBL/GenBank/DDBJ databases">
        <authorList>
            <person name="de Groot N.N."/>
        </authorList>
    </citation>
    <scope>NUCLEOTIDE SEQUENCE [LARGE SCALE GENOMIC DNA]</scope>
    <source>
        <strain evidence="1 2">DSM 40306</strain>
    </source>
</reference>
<proteinExistence type="predicted"/>
<dbReference type="EMBL" id="FNTD01000004">
    <property type="protein sequence ID" value="SEC77901.1"/>
    <property type="molecule type" value="Genomic_DNA"/>
</dbReference>
<dbReference type="STRING" id="67331.SAMN04490357_2883"/>
<accession>A0A1H4VBN7</accession>
<dbReference type="Gene3D" id="3.30.70.141">
    <property type="entry name" value="Nucleoside diphosphate kinase-like domain"/>
    <property type="match status" value="1"/>
</dbReference>
<dbReference type="InterPro" id="IPR036850">
    <property type="entry name" value="NDK-like_dom_sf"/>
</dbReference>
<dbReference type="Proteomes" id="UP000182375">
    <property type="component" value="Unassembled WGS sequence"/>
</dbReference>
<dbReference type="RefSeq" id="WP_074992233.1">
    <property type="nucleotide sequence ID" value="NZ_FNTD01000004.1"/>
</dbReference>
<gene>
    <name evidence="1" type="ORF">SAMN04490357_2883</name>
</gene>
<sequence length="313" mass="35329">METQRSAERPHDIPPGLLAAVTRSPVKERLFGTDTYTREAAWTFGDHTDELLRTALCVLKPDAAVGRRYGTALQALRDNGFRPVDVVRFRHDRLTIRETWRFQLNFADRERIATMELYLRSLDCVLLVLRDERHRPGAVPAAVRLASLKGPATAERRRPEHLRERLGALNGLFNFIHTTDEPLDVLRDLGLLLEPGRRERVRDRMVSGHDATDEVTRVFADVEDTVAPHDLDPDRSWRRLEEAGSPAGALARLRARGTAVTAAELLQAAHHPDADPGDLWDLLSVLTATVRFNTPGIERIYPNVLLTAWQEQA</sequence>
<organism evidence="1 2">
    <name type="scientific">Streptomyces misionensis</name>
    <dbReference type="NCBI Taxonomy" id="67331"/>
    <lineage>
        <taxon>Bacteria</taxon>
        <taxon>Bacillati</taxon>
        <taxon>Actinomycetota</taxon>
        <taxon>Actinomycetes</taxon>
        <taxon>Kitasatosporales</taxon>
        <taxon>Streptomycetaceae</taxon>
        <taxon>Streptomyces</taxon>
    </lineage>
</organism>